<dbReference type="InterPro" id="IPR003661">
    <property type="entry name" value="HisK_dim/P_dom"/>
</dbReference>
<dbReference type="Gene3D" id="3.40.50.2300">
    <property type="match status" value="1"/>
</dbReference>
<evidence type="ECO:0000313" key="10">
    <source>
        <dbReference type="Proteomes" id="UP000029392"/>
    </source>
</evidence>
<comment type="caution">
    <text evidence="9">The sequence shown here is derived from an EMBL/GenBank/DDBJ whole genome shotgun (WGS) entry which is preliminary data.</text>
</comment>
<dbReference type="CDD" id="cd00082">
    <property type="entry name" value="HisKA"/>
    <property type="match status" value="1"/>
</dbReference>
<dbReference type="AlphaFoldDB" id="A0A091B820"/>
<dbReference type="PANTHER" id="PTHR45339:SF1">
    <property type="entry name" value="HYBRID SIGNAL TRANSDUCTION HISTIDINE KINASE J"/>
    <property type="match status" value="1"/>
</dbReference>
<dbReference type="FunFam" id="3.30.565.10:FF:000010">
    <property type="entry name" value="Sensor histidine kinase RcsC"/>
    <property type="match status" value="1"/>
</dbReference>
<dbReference type="Proteomes" id="UP000029392">
    <property type="component" value="Unassembled WGS sequence"/>
</dbReference>
<dbReference type="EMBL" id="AVCH01000160">
    <property type="protein sequence ID" value="KFN47662.1"/>
    <property type="molecule type" value="Genomic_DNA"/>
</dbReference>
<feature type="domain" description="Response regulatory" evidence="8">
    <location>
        <begin position="437"/>
        <end position="551"/>
    </location>
</feature>
<keyword evidence="6" id="KW-0812">Transmembrane</keyword>
<reference evidence="9 10" key="1">
    <citation type="submission" date="2013-09" db="EMBL/GenBank/DDBJ databases">
        <title>Genome sequencing of Arenimonas malthae.</title>
        <authorList>
            <person name="Chen F."/>
            <person name="Wang G."/>
        </authorList>
    </citation>
    <scope>NUCLEOTIDE SEQUENCE [LARGE SCALE GENOMIC DNA]</scope>
    <source>
        <strain evidence="9 10">CC-JY-1</strain>
    </source>
</reference>
<dbReference type="eggNOG" id="COG2205">
    <property type="taxonomic scope" value="Bacteria"/>
</dbReference>
<dbReference type="Pfam" id="PF00512">
    <property type="entry name" value="HisKA"/>
    <property type="match status" value="1"/>
</dbReference>
<gene>
    <name evidence="9" type="ORF">N790_07810</name>
</gene>
<evidence type="ECO:0000256" key="3">
    <source>
        <dbReference type="ARBA" id="ARBA00022553"/>
    </source>
</evidence>
<dbReference type="PRINTS" id="PR00344">
    <property type="entry name" value="BCTRLSENSOR"/>
</dbReference>
<feature type="domain" description="Histidine kinase" evidence="7">
    <location>
        <begin position="199"/>
        <end position="417"/>
    </location>
</feature>
<dbReference type="SMART" id="SM00388">
    <property type="entry name" value="HisKA"/>
    <property type="match status" value="1"/>
</dbReference>
<dbReference type="InterPro" id="IPR004358">
    <property type="entry name" value="Sig_transdc_His_kin-like_C"/>
</dbReference>
<dbReference type="PATRIC" id="fig|1384054.3.peg.1561"/>
<proteinExistence type="predicted"/>
<dbReference type="Pfam" id="PF07495">
    <property type="entry name" value="Y_Y_Y"/>
    <property type="match status" value="1"/>
</dbReference>
<dbReference type="InterPro" id="IPR013783">
    <property type="entry name" value="Ig-like_fold"/>
</dbReference>
<dbReference type="RefSeq" id="WP_043803243.1">
    <property type="nucleotide sequence ID" value="NZ_AVCH01000160.1"/>
</dbReference>
<dbReference type="SUPFAM" id="SSF47384">
    <property type="entry name" value="Homodimeric domain of signal transducing histidine kinase"/>
    <property type="match status" value="1"/>
</dbReference>
<evidence type="ECO:0000313" key="9">
    <source>
        <dbReference type="EMBL" id="KFN47662.1"/>
    </source>
</evidence>
<dbReference type="Pfam" id="PF02518">
    <property type="entry name" value="HATPase_c"/>
    <property type="match status" value="1"/>
</dbReference>
<sequence length="562" mass="59927">LHVGADGLGVVATRRGHQLFDTRRLDRRDRAPPPLVLETLGVQRGEQGLALPASATLLRLQPGDRDLRVVARLVSFVDAPAHRYRFRLEGYDAGWVDVGASGERVFPRLAAGSYRLQVMGAVSDGAWSEPRQLTLLVDPPWWGTRTALAALGVAVLGLLAWAALFHRARLRRREAWQLARARQQLAEQSSEAKTRFLATLGHEIRTPMTGVLGMAELLQGGELQPRQRAQVEAIQVAGRHLLRLVNDALDLARIEAGKLTLEDAPFALRPLLSELVGLLRPLAEAKGLAFSLRCDAAVPAHLRGDATRVRQILLNLASNAIKFCERGELAIHVGPRQPLGIVMVVRDTGPGLGAEQQARLFRRFEPGQPASADGRYGGSGLGLAISQELAAAMGGSISVRSEPGRGASFRVELPLPAADPQPLADAVPAPEPRAGRKLLLVEDDPVVAAVVSGLLERGGHRVVHAAHGLAALSELQAGDFDLALLDLDLPGLDGFELARLLRAQGRQLPLLAITARADAGAEPQARAAGMDGFLRKPVTGAMLAEALAALEAGLEPAREAGP</sequence>
<evidence type="ECO:0000259" key="7">
    <source>
        <dbReference type="PROSITE" id="PS50109"/>
    </source>
</evidence>
<dbReference type="PANTHER" id="PTHR45339">
    <property type="entry name" value="HYBRID SIGNAL TRANSDUCTION HISTIDINE KINASE J"/>
    <property type="match status" value="1"/>
</dbReference>
<feature type="modified residue" description="4-aspartylphosphate" evidence="5">
    <location>
        <position position="486"/>
    </location>
</feature>
<comment type="catalytic activity">
    <reaction evidence="1">
        <text>ATP + protein L-histidine = ADP + protein N-phospho-L-histidine.</text>
        <dbReference type="EC" id="2.7.13.3"/>
    </reaction>
</comment>
<dbReference type="Gene3D" id="2.60.40.10">
    <property type="entry name" value="Immunoglobulins"/>
    <property type="match status" value="1"/>
</dbReference>
<dbReference type="Pfam" id="PF00072">
    <property type="entry name" value="Response_reg"/>
    <property type="match status" value="1"/>
</dbReference>
<dbReference type="InterPro" id="IPR001789">
    <property type="entry name" value="Sig_transdc_resp-reg_receiver"/>
</dbReference>
<dbReference type="SMART" id="SM00387">
    <property type="entry name" value="HATPase_c"/>
    <property type="match status" value="1"/>
</dbReference>
<dbReference type="CDD" id="cd17546">
    <property type="entry name" value="REC_hyHK_CKI1_RcsC-like"/>
    <property type="match status" value="1"/>
</dbReference>
<evidence type="ECO:0000256" key="4">
    <source>
        <dbReference type="ARBA" id="ARBA00023012"/>
    </source>
</evidence>
<dbReference type="PROSITE" id="PS50109">
    <property type="entry name" value="HIS_KIN"/>
    <property type="match status" value="1"/>
</dbReference>
<dbReference type="EC" id="2.7.13.3" evidence="2"/>
<evidence type="ECO:0000256" key="1">
    <source>
        <dbReference type="ARBA" id="ARBA00000085"/>
    </source>
</evidence>
<dbReference type="InterPro" id="IPR003594">
    <property type="entry name" value="HATPase_dom"/>
</dbReference>
<evidence type="ECO:0000256" key="6">
    <source>
        <dbReference type="SAM" id="Phobius"/>
    </source>
</evidence>
<dbReference type="PROSITE" id="PS50110">
    <property type="entry name" value="RESPONSE_REGULATORY"/>
    <property type="match status" value="1"/>
</dbReference>
<accession>A0A091B820</accession>
<feature type="transmembrane region" description="Helical" evidence="6">
    <location>
        <begin position="146"/>
        <end position="165"/>
    </location>
</feature>
<dbReference type="CDD" id="cd16922">
    <property type="entry name" value="HATPase_EvgS-ArcB-TorS-like"/>
    <property type="match status" value="1"/>
</dbReference>
<dbReference type="GO" id="GO:0000155">
    <property type="term" value="F:phosphorelay sensor kinase activity"/>
    <property type="evidence" value="ECO:0007669"/>
    <property type="project" value="InterPro"/>
</dbReference>
<organism evidence="9 10">
    <name type="scientific">Arenimonas malthae CC-JY-1</name>
    <dbReference type="NCBI Taxonomy" id="1384054"/>
    <lineage>
        <taxon>Bacteria</taxon>
        <taxon>Pseudomonadati</taxon>
        <taxon>Pseudomonadota</taxon>
        <taxon>Gammaproteobacteria</taxon>
        <taxon>Lysobacterales</taxon>
        <taxon>Lysobacteraceae</taxon>
        <taxon>Arenimonas</taxon>
    </lineage>
</organism>
<keyword evidence="4" id="KW-0902">Two-component regulatory system</keyword>
<keyword evidence="6" id="KW-0472">Membrane</keyword>
<protein>
    <recommendedName>
        <fullName evidence="2">histidine kinase</fullName>
        <ecNumber evidence="2">2.7.13.3</ecNumber>
    </recommendedName>
</protein>
<keyword evidence="3 5" id="KW-0597">Phosphoprotein</keyword>
<dbReference type="InterPro" id="IPR036890">
    <property type="entry name" value="HATPase_C_sf"/>
</dbReference>
<dbReference type="STRING" id="1384054.N790_07810"/>
<name>A0A091B820_9GAMM</name>
<dbReference type="Gene3D" id="3.30.565.10">
    <property type="entry name" value="Histidine kinase-like ATPase, C-terminal domain"/>
    <property type="match status" value="1"/>
</dbReference>
<evidence type="ECO:0000256" key="5">
    <source>
        <dbReference type="PROSITE-ProRule" id="PRU00169"/>
    </source>
</evidence>
<dbReference type="InterPro" id="IPR011123">
    <property type="entry name" value="Y_Y_Y"/>
</dbReference>
<dbReference type="SMART" id="SM00448">
    <property type="entry name" value="REC"/>
    <property type="match status" value="1"/>
</dbReference>
<feature type="non-terminal residue" evidence="9">
    <location>
        <position position="1"/>
    </location>
</feature>
<evidence type="ECO:0000259" key="8">
    <source>
        <dbReference type="PROSITE" id="PS50110"/>
    </source>
</evidence>
<dbReference type="SUPFAM" id="SSF55874">
    <property type="entry name" value="ATPase domain of HSP90 chaperone/DNA topoisomerase II/histidine kinase"/>
    <property type="match status" value="1"/>
</dbReference>
<evidence type="ECO:0000256" key="2">
    <source>
        <dbReference type="ARBA" id="ARBA00012438"/>
    </source>
</evidence>
<dbReference type="Gene3D" id="1.10.287.130">
    <property type="match status" value="1"/>
</dbReference>
<dbReference type="FunFam" id="1.10.287.130:FF:000028">
    <property type="entry name" value="Hybrid signal transduction histidine kinase"/>
    <property type="match status" value="1"/>
</dbReference>
<dbReference type="InterPro" id="IPR036097">
    <property type="entry name" value="HisK_dim/P_sf"/>
</dbReference>
<dbReference type="InterPro" id="IPR005467">
    <property type="entry name" value="His_kinase_dom"/>
</dbReference>
<dbReference type="InterPro" id="IPR011006">
    <property type="entry name" value="CheY-like_superfamily"/>
</dbReference>
<keyword evidence="6" id="KW-1133">Transmembrane helix</keyword>
<keyword evidence="10" id="KW-1185">Reference proteome</keyword>
<dbReference type="SUPFAM" id="SSF52172">
    <property type="entry name" value="CheY-like"/>
    <property type="match status" value="1"/>
</dbReference>